<evidence type="ECO:0000256" key="5">
    <source>
        <dbReference type="ARBA" id="ARBA00023136"/>
    </source>
</evidence>
<evidence type="ECO:0000256" key="4">
    <source>
        <dbReference type="ARBA" id="ARBA00022989"/>
    </source>
</evidence>
<evidence type="ECO:0000256" key="3">
    <source>
        <dbReference type="ARBA" id="ARBA00022692"/>
    </source>
</evidence>
<keyword evidence="2" id="KW-1003">Cell membrane</keyword>
<dbReference type="PANTHER" id="PTHR30482:SF17">
    <property type="entry name" value="ABC TRANSPORTER ATP-BINDING PROTEIN"/>
    <property type="match status" value="1"/>
</dbReference>
<keyword evidence="8" id="KW-1185">Reference proteome</keyword>
<feature type="transmembrane region" description="Helical" evidence="6">
    <location>
        <begin position="163"/>
        <end position="189"/>
    </location>
</feature>
<dbReference type="OrthoDB" id="9804361at2"/>
<dbReference type="GO" id="GO:0005886">
    <property type="term" value="C:plasma membrane"/>
    <property type="evidence" value="ECO:0007669"/>
    <property type="project" value="UniProtKB-SubCell"/>
</dbReference>
<name>A0A2B8BD51_9PROT</name>
<dbReference type="GO" id="GO:0015658">
    <property type="term" value="F:branched-chain amino acid transmembrane transporter activity"/>
    <property type="evidence" value="ECO:0007669"/>
    <property type="project" value="InterPro"/>
</dbReference>
<dbReference type="EMBL" id="PDKW01000042">
    <property type="protein sequence ID" value="PGH55700.1"/>
    <property type="molecule type" value="Genomic_DNA"/>
</dbReference>
<keyword evidence="4 6" id="KW-1133">Transmembrane helix</keyword>
<dbReference type="CDD" id="cd06581">
    <property type="entry name" value="TM_PBP1_LivM_like"/>
    <property type="match status" value="1"/>
</dbReference>
<evidence type="ECO:0000313" key="7">
    <source>
        <dbReference type="EMBL" id="PGH55700.1"/>
    </source>
</evidence>
<organism evidence="7 8">
    <name type="scientific">Azospirillum palustre</name>
    <dbReference type="NCBI Taxonomy" id="2044885"/>
    <lineage>
        <taxon>Bacteria</taxon>
        <taxon>Pseudomonadati</taxon>
        <taxon>Pseudomonadota</taxon>
        <taxon>Alphaproteobacteria</taxon>
        <taxon>Rhodospirillales</taxon>
        <taxon>Azospirillaceae</taxon>
        <taxon>Azospirillum</taxon>
    </lineage>
</organism>
<evidence type="ECO:0000256" key="1">
    <source>
        <dbReference type="ARBA" id="ARBA00004651"/>
    </source>
</evidence>
<feature type="transmembrane region" description="Helical" evidence="6">
    <location>
        <begin position="210"/>
        <end position="231"/>
    </location>
</feature>
<reference evidence="8" key="1">
    <citation type="submission" date="2017-10" db="EMBL/GenBank/DDBJ databases">
        <authorList>
            <person name="Kravchenko I.K."/>
            <person name="Grouzdev D.S."/>
        </authorList>
    </citation>
    <scope>NUCLEOTIDE SEQUENCE [LARGE SCALE GENOMIC DNA]</scope>
    <source>
        <strain evidence="8">B2</strain>
    </source>
</reference>
<dbReference type="InterPro" id="IPR001851">
    <property type="entry name" value="ABC_transp_permease"/>
</dbReference>
<gene>
    <name evidence="7" type="ORF">CRT60_20720</name>
</gene>
<evidence type="ECO:0000313" key="8">
    <source>
        <dbReference type="Proteomes" id="UP000225379"/>
    </source>
</evidence>
<sequence>MTAPFHKSLRNHALALVTLLALAAAPFLGFGDGFALSLLARAMILGMAAVSLSLLVGGAGLVSLGHAATMGIGAYAVVAFDAAGISEGLIVFPAAIAAAAVYALMTGAVSLRTSGVHFIMITLAFGQMAFFITSSFSSLGGDDGYTLYARTEWLGSRILDNRLIFHFLCLGLLALVWVGGTLLLGSRFGRVLRAARENPQRALAVGFQPYPYRLVAYVMAGAVGGLSGALLANATEFVSPALLSWTRSGELLFMVILGGVGQLGGAILGALAIVLLEETLSHLLVYWRLVFGPLLVLSVLFLPDGLIGAPLRLRAAFRFASPKRRNADA</sequence>
<proteinExistence type="predicted"/>
<feature type="transmembrane region" description="Helical" evidence="6">
    <location>
        <begin position="251"/>
        <end position="276"/>
    </location>
</feature>
<keyword evidence="3 6" id="KW-0812">Transmembrane</keyword>
<dbReference type="RefSeq" id="WP_098738415.1">
    <property type="nucleotide sequence ID" value="NZ_PDKW01000042.1"/>
</dbReference>
<keyword evidence="5 6" id="KW-0472">Membrane</keyword>
<comment type="subcellular location">
    <subcellularLocation>
        <location evidence="1">Cell membrane</location>
        <topology evidence="1">Multi-pass membrane protein</topology>
    </subcellularLocation>
</comment>
<feature type="transmembrane region" description="Helical" evidence="6">
    <location>
        <begin position="118"/>
        <end position="139"/>
    </location>
</feature>
<dbReference type="InterPro" id="IPR043428">
    <property type="entry name" value="LivM-like"/>
</dbReference>
<evidence type="ECO:0000256" key="6">
    <source>
        <dbReference type="SAM" id="Phobius"/>
    </source>
</evidence>
<feature type="transmembrane region" description="Helical" evidence="6">
    <location>
        <begin position="283"/>
        <end position="302"/>
    </location>
</feature>
<dbReference type="Pfam" id="PF02653">
    <property type="entry name" value="BPD_transp_2"/>
    <property type="match status" value="1"/>
</dbReference>
<dbReference type="Proteomes" id="UP000225379">
    <property type="component" value="Unassembled WGS sequence"/>
</dbReference>
<dbReference type="PANTHER" id="PTHR30482">
    <property type="entry name" value="HIGH-AFFINITY BRANCHED-CHAIN AMINO ACID TRANSPORT SYSTEM PERMEASE"/>
    <property type="match status" value="1"/>
</dbReference>
<protein>
    <submittedName>
        <fullName evidence="7">Branched-chain amino acid ABC transporter permease</fullName>
    </submittedName>
</protein>
<feature type="transmembrane region" description="Helical" evidence="6">
    <location>
        <begin position="89"/>
        <end position="111"/>
    </location>
</feature>
<feature type="transmembrane region" description="Helical" evidence="6">
    <location>
        <begin position="64"/>
        <end position="83"/>
    </location>
</feature>
<dbReference type="AlphaFoldDB" id="A0A2B8BD51"/>
<comment type="caution">
    <text evidence="7">The sequence shown here is derived from an EMBL/GenBank/DDBJ whole genome shotgun (WGS) entry which is preliminary data.</text>
</comment>
<feature type="transmembrane region" description="Helical" evidence="6">
    <location>
        <begin position="39"/>
        <end position="57"/>
    </location>
</feature>
<accession>A0A2B8BD51</accession>
<evidence type="ECO:0000256" key="2">
    <source>
        <dbReference type="ARBA" id="ARBA00022475"/>
    </source>
</evidence>